<protein>
    <submittedName>
        <fullName evidence="1">Uncharacterized protein</fullName>
    </submittedName>
</protein>
<evidence type="ECO:0000313" key="1">
    <source>
        <dbReference type="EMBL" id="CAF4701045.1"/>
    </source>
</evidence>
<accession>A0A8S3AP09</accession>
<reference evidence="1" key="1">
    <citation type="submission" date="2021-02" db="EMBL/GenBank/DDBJ databases">
        <authorList>
            <person name="Nowell W R."/>
        </authorList>
    </citation>
    <scope>NUCLEOTIDE SEQUENCE</scope>
</reference>
<dbReference type="Pfam" id="PF12505">
    <property type="entry name" value="DUF3712"/>
    <property type="match status" value="1"/>
</dbReference>
<comment type="caution">
    <text evidence="1">The sequence shown here is derived from an EMBL/GenBank/DDBJ whole genome shotgun (WGS) entry which is preliminary data.</text>
</comment>
<proteinExistence type="predicted"/>
<feature type="non-terminal residue" evidence="1">
    <location>
        <position position="57"/>
    </location>
</feature>
<evidence type="ECO:0000313" key="3">
    <source>
        <dbReference type="Proteomes" id="UP000676336"/>
    </source>
</evidence>
<dbReference type="AlphaFoldDB" id="A0A8S3AP09"/>
<name>A0A8S3AP09_9BILA</name>
<gene>
    <name evidence="1" type="ORF">SMN809_LOCUS43051</name>
    <name evidence="2" type="ORF">SMN809_LOCUS50310</name>
</gene>
<dbReference type="EMBL" id="CAJOBI010166118">
    <property type="protein sequence ID" value="CAF4870388.1"/>
    <property type="molecule type" value="Genomic_DNA"/>
</dbReference>
<dbReference type="EMBL" id="CAJOBI010125916">
    <property type="protein sequence ID" value="CAF4701045.1"/>
    <property type="molecule type" value="Genomic_DNA"/>
</dbReference>
<evidence type="ECO:0000313" key="2">
    <source>
        <dbReference type="EMBL" id="CAF4870388.1"/>
    </source>
</evidence>
<dbReference type="InterPro" id="IPR022185">
    <property type="entry name" value="DUF3712"/>
</dbReference>
<dbReference type="Proteomes" id="UP000676336">
    <property type="component" value="Unassembled WGS sequence"/>
</dbReference>
<sequence length="57" mass="6583">MPVYSNIPFNKKVKLNALNSLQNVKIKSINLRRSDKERIFADIVIEIPNPSLFNIDL</sequence>
<organism evidence="1 3">
    <name type="scientific">Rotaria magnacalcarata</name>
    <dbReference type="NCBI Taxonomy" id="392030"/>
    <lineage>
        <taxon>Eukaryota</taxon>
        <taxon>Metazoa</taxon>
        <taxon>Spiralia</taxon>
        <taxon>Gnathifera</taxon>
        <taxon>Rotifera</taxon>
        <taxon>Eurotatoria</taxon>
        <taxon>Bdelloidea</taxon>
        <taxon>Philodinida</taxon>
        <taxon>Philodinidae</taxon>
        <taxon>Rotaria</taxon>
    </lineage>
</organism>